<protein>
    <submittedName>
        <fullName evidence="1">Jg2152 protein</fullName>
    </submittedName>
</protein>
<dbReference type="EMBL" id="CAKXAJ010016646">
    <property type="protein sequence ID" value="CAH2216744.1"/>
    <property type="molecule type" value="Genomic_DNA"/>
</dbReference>
<reference evidence="1" key="1">
    <citation type="submission" date="2022-03" db="EMBL/GenBank/DDBJ databases">
        <authorList>
            <person name="Lindestad O."/>
        </authorList>
    </citation>
    <scope>NUCLEOTIDE SEQUENCE</scope>
</reference>
<keyword evidence="2" id="KW-1185">Reference proteome</keyword>
<comment type="caution">
    <text evidence="1">The sequence shown here is derived from an EMBL/GenBank/DDBJ whole genome shotgun (WGS) entry which is preliminary data.</text>
</comment>
<dbReference type="AlphaFoldDB" id="A0A8S4QN10"/>
<proteinExistence type="predicted"/>
<evidence type="ECO:0000313" key="1">
    <source>
        <dbReference type="EMBL" id="CAH2216744.1"/>
    </source>
</evidence>
<gene>
    <name evidence="1" type="primary">jg2152</name>
    <name evidence="1" type="ORF">PAEG_LOCUS4709</name>
</gene>
<evidence type="ECO:0000313" key="2">
    <source>
        <dbReference type="Proteomes" id="UP000838756"/>
    </source>
</evidence>
<sequence length="118" mass="13105">MRSHTPPFPRFLQDAFKRYDLMKMGLRTESSRNNSTPSRSTVIAGARRWRAHHAAQSVRGARDVARSSVLRLLPRLSARLLSSTSCPATASFEWSGAMDVRVQLTTIICTRLGSSADT</sequence>
<dbReference type="Proteomes" id="UP000838756">
    <property type="component" value="Unassembled WGS sequence"/>
</dbReference>
<accession>A0A8S4QN10</accession>
<name>A0A8S4QN10_9NEOP</name>
<organism evidence="1 2">
    <name type="scientific">Pararge aegeria aegeria</name>
    <dbReference type="NCBI Taxonomy" id="348720"/>
    <lineage>
        <taxon>Eukaryota</taxon>
        <taxon>Metazoa</taxon>
        <taxon>Ecdysozoa</taxon>
        <taxon>Arthropoda</taxon>
        <taxon>Hexapoda</taxon>
        <taxon>Insecta</taxon>
        <taxon>Pterygota</taxon>
        <taxon>Neoptera</taxon>
        <taxon>Endopterygota</taxon>
        <taxon>Lepidoptera</taxon>
        <taxon>Glossata</taxon>
        <taxon>Ditrysia</taxon>
        <taxon>Papilionoidea</taxon>
        <taxon>Nymphalidae</taxon>
        <taxon>Satyrinae</taxon>
        <taxon>Satyrini</taxon>
        <taxon>Parargina</taxon>
        <taxon>Pararge</taxon>
    </lineage>
</organism>